<accession>A0ABR8XWX4</accession>
<dbReference type="InterPro" id="IPR011009">
    <property type="entry name" value="Kinase-like_dom_sf"/>
</dbReference>
<organism evidence="2 3">
    <name type="scientific">Solibacillus faecavium</name>
    <dbReference type="NCBI Taxonomy" id="2762221"/>
    <lineage>
        <taxon>Bacteria</taxon>
        <taxon>Bacillati</taxon>
        <taxon>Bacillota</taxon>
        <taxon>Bacilli</taxon>
        <taxon>Bacillales</taxon>
        <taxon>Caryophanaceae</taxon>
        <taxon>Solibacillus</taxon>
    </lineage>
</organism>
<dbReference type="Gene3D" id="3.90.1200.10">
    <property type="match status" value="1"/>
</dbReference>
<dbReference type="Pfam" id="PF01636">
    <property type="entry name" value="APH"/>
    <property type="match status" value="1"/>
</dbReference>
<dbReference type="RefSeq" id="WP_191699396.1">
    <property type="nucleotide sequence ID" value="NZ_JACSPZ010000002.1"/>
</dbReference>
<gene>
    <name evidence="2" type="ORF">H9635_06830</name>
</gene>
<dbReference type="EMBL" id="JACSPZ010000002">
    <property type="protein sequence ID" value="MBD8036453.1"/>
    <property type="molecule type" value="Genomic_DNA"/>
</dbReference>
<feature type="domain" description="Aminoglycoside phosphotransferase" evidence="1">
    <location>
        <begin position="27"/>
        <end position="225"/>
    </location>
</feature>
<evidence type="ECO:0000259" key="1">
    <source>
        <dbReference type="Pfam" id="PF01636"/>
    </source>
</evidence>
<protein>
    <submittedName>
        <fullName evidence="2">Phosphotransferase</fullName>
    </submittedName>
</protein>
<sequence length="307" mass="35460">MTNGKEILAIFGFETKEEPVSIYPYSPVYRVKYGDKDVVVKRTQKRAENVMSYTNMLKNKGVNVVTPVKLHVDNPQNFEGTNFVVYPFIEGTKYSGQENEIYEAGKMLGHIHSLSPNTNAYDLLNYDVYDFNKQEVEESMEAIIQHAHKAGIEIDSTLKTKLLESVAVQQELNGAGLPHVATPHDFKANNLVLTPEPYLIDPDNATWIPRIFDLALVLLLFHNEHEKAPNRVFTVDEWKQFLLGYKEYSALTDQEKHFWDKAKQHVFLDEVMWLMAEYEEDWQNPAQQKLFNSLIQIVIDSADYRLI</sequence>
<name>A0ABR8XWX4_9BACL</name>
<keyword evidence="3" id="KW-1185">Reference proteome</keyword>
<evidence type="ECO:0000313" key="3">
    <source>
        <dbReference type="Proteomes" id="UP000619101"/>
    </source>
</evidence>
<proteinExistence type="predicted"/>
<comment type="caution">
    <text evidence="2">The sequence shown here is derived from an EMBL/GenBank/DDBJ whole genome shotgun (WGS) entry which is preliminary data.</text>
</comment>
<dbReference type="InterPro" id="IPR002575">
    <property type="entry name" value="Aminoglycoside_PTrfase"/>
</dbReference>
<reference evidence="2 3" key="1">
    <citation type="submission" date="2020-08" db="EMBL/GenBank/DDBJ databases">
        <title>A Genomic Blueprint of the Chicken Gut Microbiome.</title>
        <authorList>
            <person name="Gilroy R."/>
            <person name="Ravi A."/>
            <person name="Getino M."/>
            <person name="Pursley I."/>
            <person name="Horton D.L."/>
            <person name="Alikhan N.-F."/>
            <person name="Baker D."/>
            <person name="Gharbi K."/>
            <person name="Hall N."/>
            <person name="Watson M."/>
            <person name="Adriaenssens E.M."/>
            <person name="Foster-Nyarko E."/>
            <person name="Jarju S."/>
            <person name="Secka A."/>
            <person name="Antonio M."/>
            <person name="Oren A."/>
            <person name="Chaudhuri R."/>
            <person name="La Ragione R.M."/>
            <person name="Hildebrand F."/>
            <person name="Pallen M.J."/>
        </authorList>
    </citation>
    <scope>NUCLEOTIDE SEQUENCE [LARGE SCALE GENOMIC DNA]</scope>
    <source>
        <strain evidence="2 3">A46</strain>
    </source>
</reference>
<dbReference type="Proteomes" id="UP000619101">
    <property type="component" value="Unassembled WGS sequence"/>
</dbReference>
<evidence type="ECO:0000313" key="2">
    <source>
        <dbReference type="EMBL" id="MBD8036453.1"/>
    </source>
</evidence>
<dbReference type="SUPFAM" id="SSF56112">
    <property type="entry name" value="Protein kinase-like (PK-like)"/>
    <property type="match status" value="1"/>
</dbReference>